<dbReference type="SUPFAM" id="SSF52833">
    <property type="entry name" value="Thioredoxin-like"/>
    <property type="match status" value="1"/>
</dbReference>
<keyword evidence="6" id="KW-0677">Repeat</keyword>
<evidence type="ECO:0000256" key="5">
    <source>
        <dbReference type="ARBA" id="ARBA00022729"/>
    </source>
</evidence>
<evidence type="ECO:0000256" key="7">
    <source>
        <dbReference type="ARBA" id="ARBA00022824"/>
    </source>
</evidence>
<protein>
    <recommendedName>
        <fullName evidence="4">protein disulfide-isomerase</fullName>
        <ecNumber evidence="4">5.3.4.1</ecNumber>
    </recommendedName>
</protein>
<dbReference type="FunFam" id="3.40.30.10:FF:000023">
    <property type="entry name" value="Protein disulfide-isomerase"/>
    <property type="match status" value="1"/>
</dbReference>
<evidence type="ECO:0000256" key="8">
    <source>
        <dbReference type="ARBA" id="ARBA00023157"/>
    </source>
</evidence>
<dbReference type="PROSITE" id="PS51352">
    <property type="entry name" value="THIOREDOXIN_2"/>
    <property type="match status" value="1"/>
</dbReference>
<gene>
    <name evidence="14" type="primary">PDI</name>
    <name evidence="13" type="ORF">CCAP1982_LOCUS8097</name>
</gene>
<evidence type="ECO:0000259" key="12">
    <source>
        <dbReference type="PROSITE" id="PS51352"/>
    </source>
</evidence>
<keyword evidence="10" id="KW-0676">Redox-active center</keyword>
<comment type="subcellular location">
    <subcellularLocation>
        <location evidence="2">Endoplasmic reticulum lumen</location>
    </subcellularLocation>
</comment>
<feature type="domain" description="Thioredoxin" evidence="12">
    <location>
        <begin position="14"/>
        <end position="135"/>
    </location>
</feature>
<dbReference type="GO" id="GO:0003756">
    <property type="term" value="F:protein disulfide isomerase activity"/>
    <property type="evidence" value="ECO:0007669"/>
    <property type="project" value="UniProtKB-EC"/>
</dbReference>
<sequence length="135" mass="15368">MTRSLCLLLLLIVASNTFPANAQQVHTEDGVLVLTTNNFKRVLDDNEFVLVNFYAPWCGASQALAPEFAKAAQLLASRQSPVKLAKVDATAEPYLDEQFRLRQYPTLKFFRNGVFYEYNSGHQAYDIISWLNEFE</sequence>
<accession>W8BWJ6</accession>
<organism evidence="14">
    <name type="scientific">Ceratitis capitata</name>
    <name type="common">Mediterranean fruit fly</name>
    <name type="synonym">Tephritis capitata</name>
    <dbReference type="NCBI Taxonomy" id="7213"/>
    <lineage>
        <taxon>Eukaryota</taxon>
        <taxon>Metazoa</taxon>
        <taxon>Ecdysozoa</taxon>
        <taxon>Arthropoda</taxon>
        <taxon>Hexapoda</taxon>
        <taxon>Insecta</taxon>
        <taxon>Pterygota</taxon>
        <taxon>Neoptera</taxon>
        <taxon>Endopterygota</taxon>
        <taxon>Diptera</taxon>
        <taxon>Brachycera</taxon>
        <taxon>Muscomorpha</taxon>
        <taxon>Tephritoidea</taxon>
        <taxon>Tephritidae</taxon>
        <taxon>Ceratitis</taxon>
        <taxon>Ceratitis</taxon>
    </lineage>
</organism>
<dbReference type="Gene3D" id="3.40.30.10">
    <property type="entry name" value="Glutaredoxin"/>
    <property type="match status" value="1"/>
</dbReference>
<reference evidence="14" key="1">
    <citation type="submission" date="2013-07" db="EMBL/GenBank/DDBJ databases">
        <authorList>
            <person name="Geib S."/>
        </authorList>
    </citation>
    <scope>NUCLEOTIDE SEQUENCE</scope>
</reference>
<dbReference type="Proteomes" id="UP000606786">
    <property type="component" value="Unassembled WGS sequence"/>
</dbReference>
<dbReference type="GO" id="GO:0006457">
    <property type="term" value="P:protein folding"/>
    <property type="evidence" value="ECO:0007669"/>
    <property type="project" value="TreeGrafter"/>
</dbReference>
<evidence type="ECO:0000256" key="9">
    <source>
        <dbReference type="ARBA" id="ARBA00023235"/>
    </source>
</evidence>
<reference evidence="14" key="2">
    <citation type="journal article" date="2014" name="BMC Genomics">
        <title>A genomic perspective to assessing quality of mass-reared SIT flies used in Mediterranean fruit fly (Ceratitis capitata) eradication in California.</title>
        <authorList>
            <person name="Calla B."/>
            <person name="Hall B."/>
            <person name="Hou S."/>
            <person name="Geib S.M."/>
        </authorList>
    </citation>
    <scope>NUCLEOTIDE SEQUENCE</scope>
</reference>
<evidence type="ECO:0000256" key="3">
    <source>
        <dbReference type="ARBA" id="ARBA00006347"/>
    </source>
</evidence>
<dbReference type="CDD" id="cd02961">
    <property type="entry name" value="PDI_a_family"/>
    <property type="match status" value="1"/>
</dbReference>
<dbReference type="EMBL" id="CAJHJT010000012">
    <property type="protein sequence ID" value="CAD6999572.1"/>
    <property type="molecule type" value="Genomic_DNA"/>
</dbReference>
<comment type="catalytic activity">
    <reaction evidence="1">
        <text>Catalyzes the rearrangement of -S-S- bonds in proteins.</text>
        <dbReference type="EC" id="5.3.4.1"/>
    </reaction>
</comment>
<dbReference type="OrthoDB" id="427280at2759"/>
<dbReference type="GO" id="GO:0005788">
    <property type="term" value="C:endoplasmic reticulum lumen"/>
    <property type="evidence" value="ECO:0007669"/>
    <property type="project" value="UniProtKB-SubCell"/>
</dbReference>
<evidence type="ECO:0000256" key="10">
    <source>
        <dbReference type="ARBA" id="ARBA00023284"/>
    </source>
</evidence>
<dbReference type="PRINTS" id="PR00421">
    <property type="entry name" value="THIOREDOXIN"/>
</dbReference>
<evidence type="ECO:0000256" key="11">
    <source>
        <dbReference type="SAM" id="SignalP"/>
    </source>
</evidence>
<keyword evidence="8" id="KW-1015">Disulfide bond</keyword>
<dbReference type="InterPro" id="IPR036249">
    <property type="entry name" value="Thioredoxin-like_sf"/>
</dbReference>
<keyword evidence="5 11" id="KW-0732">Signal</keyword>
<keyword evidence="15" id="KW-1185">Reference proteome</keyword>
<dbReference type="GO" id="GO:0034976">
    <property type="term" value="P:response to endoplasmic reticulum stress"/>
    <property type="evidence" value="ECO:0007669"/>
    <property type="project" value="TreeGrafter"/>
</dbReference>
<evidence type="ECO:0000313" key="15">
    <source>
        <dbReference type="Proteomes" id="UP000606786"/>
    </source>
</evidence>
<comment type="similarity">
    <text evidence="3">Belongs to the protein disulfide isomerase family.</text>
</comment>
<evidence type="ECO:0000256" key="1">
    <source>
        <dbReference type="ARBA" id="ARBA00001182"/>
    </source>
</evidence>
<dbReference type="Pfam" id="PF00085">
    <property type="entry name" value="Thioredoxin"/>
    <property type="match status" value="1"/>
</dbReference>
<dbReference type="InterPro" id="IPR013766">
    <property type="entry name" value="Thioredoxin_domain"/>
</dbReference>
<evidence type="ECO:0000313" key="13">
    <source>
        <dbReference type="EMBL" id="CAD6999572.1"/>
    </source>
</evidence>
<proteinExistence type="evidence at transcript level"/>
<keyword evidence="9 14" id="KW-0413">Isomerase</keyword>
<keyword evidence="7" id="KW-0256">Endoplasmic reticulum</keyword>
<feature type="chain" id="PRO_5033708494" description="protein disulfide-isomerase" evidence="11">
    <location>
        <begin position="23"/>
        <end position="135"/>
    </location>
</feature>
<evidence type="ECO:0000256" key="2">
    <source>
        <dbReference type="ARBA" id="ARBA00004319"/>
    </source>
</evidence>
<dbReference type="EC" id="5.3.4.1" evidence="4"/>
<dbReference type="EMBL" id="GAMC01000860">
    <property type="protein sequence ID" value="JAC05696.1"/>
    <property type="molecule type" value="mRNA"/>
</dbReference>
<dbReference type="PANTHER" id="PTHR18929:SF240">
    <property type="entry name" value="PROTEIN DISULFIDE-ISOMERASE"/>
    <property type="match status" value="1"/>
</dbReference>
<dbReference type="AlphaFoldDB" id="W8BWJ6"/>
<name>W8BWJ6_CERCA</name>
<feature type="signal peptide" evidence="11">
    <location>
        <begin position="1"/>
        <end position="22"/>
    </location>
</feature>
<evidence type="ECO:0000256" key="4">
    <source>
        <dbReference type="ARBA" id="ARBA00012723"/>
    </source>
</evidence>
<dbReference type="PANTHER" id="PTHR18929">
    <property type="entry name" value="PROTEIN DISULFIDE ISOMERASE"/>
    <property type="match status" value="1"/>
</dbReference>
<evidence type="ECO:0000313" key="14">
    <source>
        <dbReference type="EMBL" id="JAC05696.1"/>
    </source>
</evidence>
<evidence type="ECO:0000256" key="6">
    <source>
        <dbReference type="ARBA" id="ARBA00022737"/>
    </source>
</evidence>
<reference evidence="13" key="3">
    <citation type="submission" date="2020-11" db="EMBL/GenBank/DDBJ databases">
        <authorList>
            <person name="Whitehead M."/>
        </authorList>
    </citation>
    <scope>NUCLEOTIDE SEQUENCE</scope>
    <source>
        <strain evidence="13">EGII</strain>
    </source>
</reference>